<dbReference type="RefSeq" id="WP_315604934.1">
    <property type="nucleotide sequence ID" value="NZ_CP130318.1"/>
</dbReference>
<evidence type="ECO:0000313" key="2">
    <source>
        <dbReference type="EMBL" id="WNQ11158.1"/>
    </source>
</evidence>
<keyword evidence="1" id="KW-0812">Transmembrane</keyword>
<keyword evidence="3" id="KW-1185">Reference proteome</keyword>
<evidence type="ECO:0000313" key="3">
    <source>
        <dbReference type="Proteomes" id="UP001305702"/>
    </source>
</evidence>
<sequence length="66" mass="7589">MLDWIRRINLIWVFVLLFGFHGLLYYYLGTANWLTVTLLATAVDTAVVAALQYLLLSASRRKEKGE</sequence>
<name>A0AA96RFE5_9BACL</name>
<keyword evidence="1" id="KW-1133">Transmembrane helix</keyword>
<feature type="transmembrane region" description="Helical" evidence="1">
    <location>
        <begin position="33"/>
        <end position="56"/>
    </location>
</feature>
<protein>
    <submittedName>
        <fullName evidence="2">Uncharacterized protein</fullName>
    </submittedName>
</protein>
<dbReference type="Proteomes" id="UP001305702">
    <property type="component" value="Chromosome"/>
</dbReference>
<keyword evidence="1" id="KW-0472">Membrane</keyword>
<organism evidence="2 3">
    <name type="scientific">Paenibacillus aurantius</name>
    <dbReference type="NCBI Taxonomy" id="2918900"/>
    <lineage>
        <taxon>Bacteria</taxon>
        <taxon>Bacillati</taxon>
        <taxon>Bacillota</taxon>
        <taxon>Bacilli</taxon>
        <taxon>Bacillales</taxon>
        <taxon>Paenibacillaceae</taxon>
        <taxon>Paenibacillus</taxon>
    </lineage>
</organism>
<gene>
    <name evidence="2" type="ORF">MJA45_26755</name>
</gene>
<dbReference type="EMBL" id="CP130318">
    <property type="protein sequence ID" value="WNQ11158.1"/>
    <property type="molecule type" value="Genomic_DNA"/>
</dbReference>
<accession>A0AA96RFE5</accession>
<dbReference type="AlphaFoldDB" id="A0AA96RFE5"/>
<feature type="transmembrane region" description="Helical" evidence="1">
    <location>
        <begin position="7"/>
        <end position="27"/>
    </location>
</feature>
<evidence type="ECO:0000256" key="1">
    <source>
        <dbReference type="SAM" id="Phobius"/>
    </source>
</evidence>
<dbReference type="KEGG" id="paun:MJA45_26755"/>
<reference evidence="2 3" key="1">
    <citation type="submission" date="2022-02" db="EMBL/GenBank/DDBJ databases">
        <title>Paenibacillus sp. MBLB1776 Whole Genome Shotgun Sequencing.</title>
        <authorList>
            <person name="Hwang C.Y."/>
            <person name="Cho E.-S."/>
            <person name="Seo M.-J."/>
        </authorList>
    </citation>
    <scope>NUCLEOTIDE SEQUENCE [LARGE SCALE GENOMIC DNA]</scope>
    <source>
        <strain evidence="2 3">MBLB1776</strain>
    </source>
</reference>
<proteinExistence type="predicted"/>